<proteinExistence type="predicted"/>
<dbReference type="SUPFAM" id="SSF52266">
    <property type="entry name" value="SGNH hydrolase"/>
    <property type="match status" value="1"/>
</dbReference>
<evidence type="ECO:0008006" key="3">
    <source>
        <dbReference type="Google" id="ProtNLM"/>
    </source>
</evidence>
<dbReference type="Gene3D" id="3.40.50.1110">
    <property type="entry name" value="SGNH hydrolase"/>
    <property type="match status" value="1"/>
</dbReference>
<dbReference type="InterPro" id="IPR036514">
    <property type="entry name" value="SGNH_hydro_sf"/>
</dbReference>
<protein>
    <recommendedName>
        <fullName evidence="3">SGNH hydrolase-type esterase domain-containing protein</fullName>
    </recommendedName>
</protein>
<keyword evidence="2" id="KW-1185">Reference proteome</keyword>
<organism evidence="1 2">
    <name type="scientific">Aquiflexum balticum DSM 16537</name>
    <dbReference type="NCBI Taxonomy" id="758820"/>
    <lineage>
        <taxon>Bacteria</taxon>
        <taxon>Pseudomonadati</taxon>
        <taxon>Bacteroidota</taxon>
        <taxon>Cytophagia</taxon>
        <taxon>Cytophagales</taxon>
        <taxon>Cyclobacteriaceae</taxon>
        <taxon>Aquiflexum</taxon>
    </lineage>
</organism>
<dbReference type="STRING" id="758820.SAMN00777080_0525"/>
<reference evidence="2" key="1">
    <citation type="submission" date="2017-04" db="EMBL/GenBank/DDBJ databases">
        <authorList>
            <person name="Varghese N."/>
            <person name="Submissions S."/>
        </authorList>
    </citation>
    <scope>NUCLEOTIDE SEQUENCE [LARGE SCALE GENOMIC DNA]</scope>
    <source>
        <strain evidence="2">DSM 16537</strain>
    </source>
</reference>
<dbReference type="Proteomes" id="UP000192333">
    <property type="component" value="Chromosome I"/>
</dbReference>
<name>A0A1W2GZC8_9BACT</name>
<dbReference type="AlphaFoldDB" id="A0A1W2GZC8"/>
<dbReference type="GO" id="GO:0016788">
    <property type="term" value="F:hydrolase activity, acting on ester bonds"/>
    <property type="evidence" value="ECO:0007669"/>
    <property type="project" value="UniProtKB-ARBA"/>
</dbReference>
<dbReference type="EMBL" id="LT838813">
    <property type="protein sequence ID" value="SMD41989.1"/>
    <property type="molecule type" value="Genomic_DNA"/>
</dbReference>
<evidence type="ECO:0000313" key="2">
    <source>
        <dbReference type="Proteomes" id="UP000192333"/>
    </source>
</evidence>
<evidence type="ECO:0000313" key="1">
    <source>
        <dbReference type="EMBL" id="SMD41989.1"/>
    </source>
</evidence>
<sequence>MILWTFILWTSCAPQIESPPVTKPDPRILAIGNSITWHPPSAEIGWSGNWGMAASSADKDYFSLLENLIRSKKPEAVFMRENVFPFERGFESFDFTFYNHLKDFEPDILIIRFGENIDSETIEGNMLANSIKDFVDFLADGREMQILVTTTFWPNEIVNQQLILSAETNNWELVRLSDLGSLEENMAIGLFSNEAVARHPGDLGMERIAVRIFNVLKKLF</sequence>
<accession>A0A1W2GZC8</accession>
<gene>
    <name evidence="1" type="ORF">SAMN00777080_0525</name>
</gene>